<sequence>MEHEEEEDHADLGVGIGHAVTLFNLEVEDEAPQLPTTNHLSLIRQPNQNPTTANNNIYSPSTTNNKTTTSSQNYTIPQDGLLPGGRLGNFTTIVFCQVLK</sequence>
<evidence type="ECO:0000256" key="1">
    <source>
        <dbReference type="SAM" id="MobiDB-lite"/>
    </source>
</evidence>
<reference evidence="2" key="1">
    <citation type="journal article" date="2020" name="Microb. Genom.">
        <title>Genetic diversity of clinical and environmental Mucorales isolates obtained from an investigation of mucormycosis cases among solid organ transplant recipients.</title>
        <authorList>
            <person name="Nguyen M.H."/>
            <person name="Kaul D."/>
            <person name="Muto C."/>
            <person name="Cheng S.J."/>
            <person name="Richter R.A."/>
            <person name="Bruno V.M."/>
            <person name="Liu G."/>
            <person name="Beyhan S."/>
            <person name="Sundermann A.J."/>
            <person name="Mounaud S."/>
            <person name="Pasculle A.W."/>
            <person name="Nierman W.C."/>
            <person name="Driscoll E."/>
            <person name="Cumbie R."/>
            <person name="Clancy C.J."/>
            <person name="Dupont C.L."/>
        </authorList>
    </citation>
    <scope>NUCLEOTIDE SEQUENCE</scope>
    <source>
        <strain evidence="2">GL11</strain>
    </source>
</reference>
<comment type="caution">
    <text evidence="2">The sequence shown here is derived from an EMBL/GenBank/DDBJ whole genome shotgun (WGS) entry which is preliminary data.</text>
</comment>
<feature type="region of interest" description="Disordered" evidence="1">
    <location>
        <begin position="42"/>
        <end position="81"/>
    </location>
</feature>
<feature type="compositionally biased region" description="Low complexity" evidence="1">
    <location>
        <begin position="45"/>
        <end position="75"/>
    </location>
</feature>
<keyword evidence="3" id="KW-1185">Reference proteome</keyword>
<organism evidence="2 3">
    <name type="scientific">Rhizopus oryzae</name>
    <name type="common">Mucormycosis agent</name>
    <name type="synonym">Rhizopus arrhizus var. delemar</name>
    <dbReference type="NCBI Taxonomy" id="64495"/>
    <lineage>
        <taxon>Eukaryota</taxon>
        <taxon>Fungi</taxon>
        <taxon>Fungi incertae sedis</taxon>
        <taxon>Mucoromycota</taxon>
        <taxon>Mucoromycotina</taxon>
        <taxon>Mucoromycetes</taxon>
        <taxon>Mucorales</taxon>
        <taxon>Mucorineae</taxon>
        <taxon>Rhizopodaceae</taxon>
        <taxon>Rhizopus</taxon>
    </lineage>
</organism>
<name>A0A9P7BKY4_RHIOR</name>
<proteinExistence type="predicted"/>
<evidence type="ECO:0000313" key="2">
    <source>
        <dbReference type="EMBL" id="KAG1300394.1"/>
    </source>
</evidence>
<dbReference type="Proteomes" id="UP000716291">
    <property type="component" value="Unassembled WGS sequence"/>
</dbReference>
<accession>A0A9P7BKY4</accession>
<evidence type="ECO:0000313" key="3">
    <source>
        <dbReference type="Proteomes" id="UP000716291"/>
    </source>
</evidence>
<protein>
    <submittedName>
        <fullName evidence="2">Uncharacterized protein</fullName>
    </submittedName>
</protein>
<dbReference type="EMBL" id="JAANQT010004201">
    <property type="protein sequence ID" value="KAG1300394.1"/>
    <property type="molecule type" value="Genomic_DNA"/>
</dbReference>
<gene>
    <name evidence="2" type="ORF">G6F64_012741</name>
</gene>
<dbReference type="AlphaFoldDB" id="A0A9P7BKY4"/>